<dbReference type="InterPro" id="IPR052155">
    <property type="entry name" value="Biofilm_reg_signaling"/>
</dbReference>
<dbReference type="SMART" id="SM00091">
    <property type="entry name" value="PAS"/>
    <property type="match status" value="3"/>
</dbReference>
<evidence type="ECO:0000259" key="2">
    <source>
        <dbReference type="PROSITE" id="PS50113"/>
    </source>
</evidence>
<name>A0ABU3MII1_9PROT</name>
<comment type="caution">
    <text evidence="4">The sequence shown here is derived from an EMBL/GenBank/DDBJ whole genome shotgun (WGS) entry which is preliminary data.</text>
</comment>
<dbReference type="InterPro" id="IPR001633">
    <property type="entry name" value="EAL_dom"/>
</dbReference>
<dbReference type="SMART" id="SM00086">
    <property type="entry name" value="PAC"/>
    <property type="match status" value="2"/>
</dbReference>
<dbReference type="PROSITE" id="PS50113">
    <property type="entry name" value="PAC"/>
    <property type="match status" value="2"/>
</dbReference>
<feature type="domain" description="PAC" evidence="2">
    <location>
        <begin position="465"/>
        <end position="517"/>
    </location>
</feature>
<dbReference type="Proteomes" id="UP001258945">
    <property type="component" value="Unassembled WGS sequence"/>
</dbReference>
<evidence type="ECO:0000259" key="1">
    <source>
        <dbReference type="PROSITE" id="PS50112"/>
    </source>
</evidence>
<dbReference type="SMART" id="SM00052">
    <property type="entry name" value="EAL"/>
    <property type="match status" value="1"/>
</dbReference>
<dbReference type="InterPro" id="IPR000700">
    <property type="entry name" value="PAS-assoc_C"/>
</dbReference>
<feature type="domain" description="PAC" evidence="2">
    <location>
        <begin position="341"/>
        <end position="391"/>
    </location>
</feature>
<dbReference type="InterPro" id="IPR035919">
    <property type="entry name" value="EAL_sf"/>
</dbReference>
<dbReference type="Pfam" id="PF13426">
    <property type="entry name" value="PAS_9"/>
    <property type="match status" value="1"/>
</dbReference>
<dbReference type="SUPFAM" id="SSF141868">
    <property type="entry name" value="EAL domain-like"/>
    <property type="match status" value="1"/>
</dbReference>
<dbReference type="PANTHER" id="PTHR44757">
    <property type="entry name" value="DIGUANYLATE CYCLASE DGCP"/>
    <property type="match status" value="1"/>
</dbReference>
<dbReference type="PANTHER" id="PTHR44757:SF2">
    <property type="entry name" value="BIOFILM ARCHITECTURE MAINTENANCE PROTEIN MBAA"/>
    <property type="match status" value="1"/>
</dbReference>
<reference evidence="4 5" key="1">
    <citation type="journal article" date="2019" name="Microb. Pathog.">
        <title>Comparison of VITEK 2, MALDI-TOF MS, 16S rRNA gene sequencing, and whole-genome sequencing for identification of Roseomonas mucosa.</title>
        <authorList>
            <person name="Rudolph W.W."/>
            <person name="Gunzer F."/>
            <person name="Trauth M."/>
            <person name="Bunk B."/>
            <person name="Bigge R."/>
            <person name="Schrottner P."/>
        </authorList>
    </citation>
    <scope>NUCLEOTIDE SEQUENCE [LARGE SCALE GENOMIC DNA]</scope>
    <source>
        <strain evidence="4 5">DSM 103800</strain>
    </source>
</reference>
<feature type="domain" description="EAL" evidence="3">
    <location>
        <begin position="5"/>
        <end position="255"/>
    </location>
</feature>
<proteinExistence type="predicted"/>
<sequence length="675" mass="74639">MFSTAAEFRSAFLAALRRGEVSPHLQPIIALRDGAIAGFEVLARWHDPLRGAISPGQFIPWASEAGLLGPLLESLMRGCFAAAGEWPSSCFLAFNVSAEQLREPDLPDQIGRLAAQHGFPLDRLHIEITETALIDDTAAAGAVLERLVRMGCPISMDDFGTGYSSLTWLRTLPFSKIKIDTSFTLTMGEAKESRKIVAAVVGLGQSLGLDVVAEGVETVAQAELLRRIGCPYAQGYLFGRPMPLAQVPGLLRDHVRVEFRTGLERMTLEQRAGQISALYRSRQTSIGFLTPDFRVVEASATFAERVGVPLADLIGMSVRDFAPGSDERIEWLHSFRVRGLPYPSFELALPGGRTDLVVLDRAEDEVGELLGYSVLGIDITDRRKAEEALRESEEYLRITAALSPRIAWQADNQGQLMRIDARHAEAIGLPVEELLDFRWMERLHPDDRDRTLADWQRCITTGGIHDNEGRFRMNDGAYRWVRAYVVPQKDAEGNVLRWFGQVEDIDARKRREIASEEAVRRLHAITESSVNLIWAAPPDGGVIEFGPRVGRLFAPFGTGLCRAGWREVAHPEHGAIAEERWRASLRDGTPYDIDFRLGLRGAEDLWVRVQGAPYRDRQGGIEIWHGTMILLAPHREPAGPRVSCPGLREVFAGHLAAAGPLEEAGPCRGGSPSWS</sequence>
<dbReference type="EMBL" id="JAVVDO010000025">
    <property type="protein sequence ID" value="MDT8332328.1"/>
    <property type="molecule type" value="Genomic_DNA"/>
</dbReference>
<gene>
    <name evidence="4" type="ORF">RQ831_14800</name>
</gene>
<dbReference type="PROSITE" id="PS50112">
    <property type="entry name" value="PAS"/>
    <property type="match status" value="1"/>
</dbReference>
<dbReference type="InterPro" id="IPR000014">
    <property type="entry name" value="PAS"/>
</dbReference>
<evidence type="ECO:0000313" key="5">
    <source>
        <dbReference type="Proteomes" id="UP001258945"/>
    </source>
</evidence>
<dbReference type="Gene3D" id="3.30.450.20">
    <property type="entry name" value="PAS domain"/>
    <property type="match status" value="3"/>
</dbReference>
<organism evidence="4 5">
    <name type="scientific">Roseomonas gilardii</name>
    <dbReference type="NCBI Taxonomy" id="257708"/>
    <lineage>
        <taxon>Bacteria</taxon>
        <taxon>Pseudomonadati</taxon>
        <taxon>Pseudomonadota</taxon>
        <taxon>Alphaproteobacteria</taxon>
        <taxon>Acetobacterales</taxon>
        <taxon>Roseomonadaceae</taxon>
        <taxon>Roseomonas</taxon>
    </lineage>
</organism>
<dbReference type="SUPFAM" id="SSF55785">
    <property type="entry name" value="PYP-like sensor domain (PAS domain)"/>
    <property type="match status" value="3"/>
</dbReference>
<dbReference type="PROSITE" id="PS50883">
    <property type="entry name" value="EAL"/>
    <property type="match status" value="1"/>
</dbReference>
<keyword evidence="5" id="KW-1185">Reference proteome</keyword>
<dbReference type="InterPro" id="IPR013655">
    <property type="entry name" value="PAS_fold_3"/>
</dbReference>
<dbReference type="Pfam" id="PF00563">
    <property type="entry name" value="EAL"/>
    <property type="match status" value="1"/>
</dbReference>
<dbReference type="CDD" id="cd00130">
    <property type="entry name" value="PAS"/>
    <property type="match status" value="2"/>
</dbReference>
<evidence type="ECO:0000259" key="3">
    <source>
        <dbReference type="PROSITE" id="PS50883"/>
    </source>
</evidence>
<dbReference type="RefSeq" id="WP_314282954.1">
    <property type="nucleotide sequence ID" value="NZ_JAVVDO010000025.1"/>
</dbReference>
<dbReference type="Pfam" id="PF08447">
    <property type="entry name" value="PAS_3"/>
    <property type="match status" value="2"/>
</dbReference>
<accession>A0ABU3MII1</accession>
<protein>
    <submittedName>
        <fullName evidence="4">EAL domain-containing protein</fullName>
    </submittedName>
</protein>
<dbReference type="Gene3D" id="3.20.20.450">
    <property type="entry name" value="EAL domain"/>
    <property type="match status" value="1"/>
</dbReference>
<feature type="domain" description="PAS" evidence="1">
    <location>
        <begin position="392"/>
        <end position="462"/>
    </location>
</feature>
<dbReference type="InterPro" id="IPR035965">
    <property type="entry name" value="PAS-like_dom_sf"/>
</dbReference>
<dbReference type="InterPro" id="IPR001610">
    <property type="entry name" value="PAC"/>
</dbReference>
<dbReference type="NCBIfam" id="TIGR00229">
    <property type="entry name" value="sensory_box"/>
    <property type="match status" value="1"/>
</dbReference>
<evidence type="ECO:0000313" key="4">
    <source>
        <dbReference type="EMBL" id="MDT8332328.1"/>
    </source>
</evidence>
<dbReference type="CDD" id="cd01948">
    <property type="entry name" value="EAL"/>
    <property type="match status" value="1"/>
</dbReference>